<dbReference type="GO" id="GO:0003700">
    <property type="term" value="F:DNA-binding transcription factor activity"/>
    <property type="evidence" value="ECO:0007669"/>
    <property type="project" value="TreeGrafter"/>
</dbReference>
<dbReference type="AlphaFoldDB" id="A0A8J3QSH7"/>
<evidence type="ECO:0000256" key="2">
    <source>
        <dbReference type="ARBA" id="ARBA00023125"/>
    </source>
</evidence>
<dbReference type="PROSITE" id="PS50977">
    <property type="entry name" value="HTH_TETR_2"/>
    <property type="match status" value="1"/>
</dbReference>
<dbReference type="InterPro" id="IPR049445">
    <property type="entry name" value="TetR_SbtR-like_C"/>
</dbReference>
<comment type="caution">
    <text evidence="7">The sequence shown here is derived from an EMBL/GenBank/DDBJ whole genome shotgun (WGS) entry which is preliminary data.</text>
</comment>
<feature type="domain" description="HTH tetR-type" evidence="6">
    <location>
        <begin position="24"/>
        <end position="83"/>
    </location>
</feature>
<sequence>MAEHVDHKVVRGDVDHKVVRRDSARNRARLVAAAREVFADRGFDATLDDIARHAGVGTGTAYRHFPNKQAIAAEVLAEATEQIVADARDALRIDDPWTALETFFEATAARQAADRGLYETLAGQGNAERQARIWPEIITAVTKLFTRAKRAGVLRRDAAPQDIAAIFTMLGSAYDMSRVASPDLWRRYLALMLDGLRATDRPPLPAKPAPLDVLNETMAAGKRHRPRG</sequence>
<feature type="DNA-binding region" description="H-T-H motif" evidence="4">
    <location>
        <begin position="46"/>
        <end position="65"/>
    </location>
</feature>
<dbReference type="PRINTS" id="PR00455">
    <property type="entry name" value="HTHTETR"/>
</dbReference>
<dbReference type="InterPro" id="IPR001647">
    <property type="entry name" value="HTH_TetR"/>
</dbReference>
<evidence type="ECO:0000259" key="6">
    <source>
        <dbReference type="PROSITE" id="PS50977"/>
    </source>
</evidence>
<dbReference type="InterPro" id="IPR036271">
    <property type="entry name" value="Tet_transcr_reg_TetR-rel_C_sf"/>
</dbReference>
<dbReference type="SUPFAM" id="SSF46689">
    <property type="entry name" value="Homeodomain-like"/>
    <property type="match status" value="1"/>
</dbReference>
<name>A0A8J3QSH7_9ACTN</name>
<evidence type="ECO:0000256" key="4">
    <source>
        <dbReference type="PROSITE-ProRule" id="PRU00335"/>
    </source>
</evidence>
<dbReference type="Proteomes" id="UP000642748">
    <property type="component" value="Unassembled WGS sequence"/>
</dbReference>
<dbReference type="InterPro" id="IPR009057">
    <property type="entry name" value="Homeodomain-like_sf"/>
</dbReference>
<dbReference type="Pfam" id="PF21597">
    <property type="entry name" value="TetR_C_43"/>
    <property type="match status" value="1"/>
</dbReference>
<reference evidence="7" key="1">
    <citation type="submission" date="2021-01" db="EMBL/GenBank/DDBJ databases">
        <title>Whole genome shotgun sequence of Rugosimonospora africana NBRC 104875.</title>
        <authorList>
            <person name="Komaki H."/>
            <person name="Tamura T."/>
        </authorList>
    </citation>
    <scope>NUCLEOTIDE SEQUENCE</scope>
    <source>
        <strain evidence="7">NBRC 104875</strain>
    </source>
</reference>
<dbReference type="PROSITE" id="PS01081">
    <property type="entry name" value="HTH_TETR_1"/>
    <property type="match status" value="1"/>
</dbReference>
<proteinExistence type="predicted"/>
<keyword evidence="3" id="KW-0804">Transcription</keyword>
<dbReference type="EMBL" id="BONZ01000036">
    <property type="protein sequence ID" value="GIH15646.1"/>
    <property type="molecule type" value="Genomic_DNA"/>
</dbReference>
<evidence type="ECO:0000256" key="5">
    <source>
        <dbReference type="SAM" id="MobiDB-lite"/>
    </source>
</evidence>
<keyword evidence="2 4" id="KW-0238">DNA-binding</keyword>
<evidence type="ECO:0000256" key="3">
    <source>
        <dbReference type="ARBA" id="ARBA00023163"/>
    </source>
</evidence>
<dbReference type="InterPro" id="IPR050109">
    <property type="entry name" value="HTH-type_TetR-like_transc_reg"/>
</dbReference>
<organism evidence="7 8">
    <name type="scientific">Rugosimonospora africana</name>
    <dbReference type="NCBI Taxonomy" id="556532"/>
    <lineage>
        <taxon>Bacteria</taxon>
        <taxon>Bacillati</taxon>
        <taxon>Actinomycetota</taxon>
        <taxon>Actinomycetes</taxon>
        <taxon>Micromonosporales</taxon>
        <taxon>Micromonosporaceae</taxon>
        <taxon>Rugosimonospora</taxon>
    </lineage>
</organism>
<dbReference type="Pfam" id="PF00440">
    <property type="entry name" value="TetR_N"/>
    <property type="match status" value="1"/>
</dbReference>
<dbReference type="SUPFAM" id="SSF48498">
    <property type="entry name" value="Tetracyclin repressor-like, C-terminal domain"/>
    <property type="match status" value="1"/>
</dbReference>
<keyword evidence="8" id="KW-1185">Reference proteome</keyword>
<evidence type="ECO:0000313" key="8">
    <source>
        <dbReference type="Proteomes" id="UP000642748"/>
    </source>
</evidence>
<dbReference type="Gene3D" id="1.10.357.10">
    <property type="entry name" value="Tetracycline Repressor, domain 2"/>
    <property type="match status" value="1"/>
</dbReference>
<evidence type="ECO:0000256" key="1">
    <source>
        <dbReference type="ARBA" id="ARBA00023015"/>
    </source>
</evidence>
<accession>A0A8J3QSH7</accession>
<dbReference type="RefSeq" id="WP_203919273.1">
    <property type="nucleotide sequence ID" value="NZ_BONZ01000036.1"/>
</dbReference>
<dbReference type="InterPro" id="IPR023772">
    <property type="entry name" value="DNA-bd_HTH_TetR-type_CS"/>
</dbReference>
<keyword evidence="1" id="KW-0805">Transcription regulation</keyword>
<gene>
    <name evidence="7" type="ORF">Raf01_38180</name>
</gene>
<feature type="region of interest" description="Disordered" evidence="5">
    <location>
        <begin position="202"/>
        <end position="228"/>
    </location>
</feature>
<evidence type="ECO:0000313" key="7">
    <source>
        <dbReference type="EMBL" id="GIH15646.1"/>
    </source>
</evidence>
<protein>
    <submittedName>
        <fullName evidence="7">TetR family transcriptional regulator</fullName>
    </submittedName>
</protein>
<dbReference type="PANTHER" id="PTHR30055">
    <property type="entry name" value="HTH-TYPE TRANSCRIPTIONAL REGULATOR RUTR"/>
    <property type="match status" value="1"/>
</dbReference>
<dbReference type="PANTHER" id="PTHR30055:SF234">
    <property type="entry name" value="HTH-TYPE TRANSCRIPTIONAL REGULATOR BETI"/>
    <property type="match status" value="1"/>
</dbReference>
<dbReference type="GO" id="GO:0000976">
    <property type="term" value="F:transcription cis-regulatory region binding"/>
    <property type="evidence" value="ECO:0007669"/>
    <property type="project" value="TreeGrafter"/>
</dbReference>